<dbReference type="GO" id="GO:0045053">
    <property type="term" value="P:protein retention in Golgi apparatus"/>
    <property type="evidence" value="ECO:0000318"/>
    <property type="project" value="GO_Central"/>
</dbReference>
<evidence type="ECO:0000259" key="5">
    <source>
        <dbReference type="Pfam" id="PF12624"/>
    </source>
</evidence>
<dbReference type="PANTHER" id="PTHR16166:SF143">
    <property type="entry name" value="PROTEIN SORTING-ASSOCIATED PROTEIN, PUTATIVE (DUF1162)-RELATED"/>
    <property type="match status" value="1"/>
</dbReference>
<dbReference type="GO" id="GO:0006869">
    <property type="term" value="P:lipid transport"/>
    <property type="evidence" value="ECO:0007669"/>
    <property type="project" value="UniProtKB-KW"/>
</dbReference>
<evidence type="ECO:0000259" key="6">
    <source>
        <dbReference type="Pfam" id="PF25036"/>
    </source>
</evidence>
<keyword evidence="8" id="KW-1185">Reference proteome</keyword>
<reference evidence="8" key="1">
    <citation type="journal article" date="2021" name="Nat. Commun.">
        <title>Genomic analyses provide insights into spinach domestication and the genetic basis of agronomic traits.</title>
        <authorList>
            <person name="Cai X."/>
            <person name="Sun X."/>
            <person name="Xu C."/>
            <person name="Sun H."/>
            <person name="Wang X."/>
            <person name="Ge C."/>
            <person name="Zhang Z."/>
            <person name="Wang Q."/>
            <person name="Fei Z."/>
            <person name="Jiao C."/>
            <person name="Wang Q."/>
        </authorList>
    </citation>
    <scope>NUCLEOTIDE SEQUENCE [LARGE SCALE GENOMIC DNA]</scope>
    <source>
        <strain evidence="8">cv. Varoflay</strain>
    </source>
</reference>
<dbReference type="RefSeq" id="XP_021866643.2">
    <property type="nucleotide sequence ID" value="XM_022010951.2"/>
</dbReference>
<evidence type="ECO:0000313" key="9">
    <source>
        <dbReference type="RefSeq" id="XP_021866642.2"/>
    </source>
</evidence>
<gene>
    <name evidence="9 10" type="primary">LOC110805363</name>
</gene>
<evidence type="ECO:0000256" key="1">
    <source>
        <dbReference type="ARBA" id="ARBA00006545"/>
    </source>
</evidence>
<dbReference type="InterPro" id="IPR056748">
    <property type="entry name" value="VPS13-like_C"/>
</dbReference>
<evidence type="ECO:0000259" key="7">
    <source>
        <dbReference type="Pfam" id="PF25037"/>
    </source>
</evidence>
<dbReference type="KEGG" id="soe:110805363"/>
<accession>A0A9R0JGG3</accession>
<proteinExistence type="inferred from homology"/>
<keyword evidence="3" id="KW-0445">Lipid transport</keyword>
<reference evidence="9 10" key="2">
    <citation type="submission" date="2025-05" db="UniProtKB">
        <authorList>
            <consortium name="RefSeq"/>
        </authorList>
    </citation>
    <scope>IDENTIFICATION</scope>
    <source>
        <tissue evidence="9 10">Leaf</tissue>
    </source>
</reference>
<name>A0A9R0JGG3_SPIOL</name>
<dbReference type="GO" id="GO:0006623">
    <property type="term" value="P:protein targeting to vacuole"/>
    <property type="evidence" value="ECO:0000318"/>
    <property type="project" value="GO_Central"/>
</dbReference>
<dbReference type="Pfam" id="PF12624">
    <property type="entry name" value="VPS13_N"/>
    <property type="match status" value="1"/>
</dbReference>
<evidence type="ECO:0000256" key="4">
    <source>
        <dbReference type="SAM" id="MobiDB-lite"/>
    </source>
</evidence>
<dbReference type="RefSeq" id="XP_021866642.2">
    <property type="nucleotide sequence ID" value="XM_022010950.2"/>
</dbReference>
<dbReference type="PANTHER" id="PTHR16166">
    <property type="entry name" value="VACUOLAR PROTEIN SORTING-ASSOCIATED PROTEIN VPS13"/>
    <property type="match status" value="1"/>
</dbReference>
<evidence type="ECO:0000256" key="3">
    <source>
        <dbReference type="ARBA" id="ARBA00023055"/>
    </source>
</evidence>
<comment type="similarity">
    <text evidence="1">Belongs to the VPS13 family.</text>
</comment>
<dbReference type="InterPro" id="IPR026847">
    <property type="entry name" value="VPS13"/>
</dbReference>
<feature type="domain" description="Chorein N-terminal" evidence="5">
    <location>
        <begin position="1"/>
        <end position="750"/>
    </location>
</feature>
<organism evidence="8 9">
    <name type="scientific">Spinacia oleracea</name>
    <name type="common">Spinach</name>
    <dbReference type="NCBI Taxonomy" id="3562"/>
    <lineage>
        <taxon>Eukaryota</taxon>
        <taxon>Viridiplantae</taxon>
        <taxon>Streptophyta</taxon>
        <taxon>Embryophyta</taxon>
        <taxon>Tracheophyta</taxon>
        <taxon>Spermatophyta</taxon>
        <taxon>Magnoliopsida</taxon>
        <taxon>eudicotyledons</taxon>
        <taxon>Gunneridae</taxon>
        <taxon>Pentapetalae</taxon>
        <taxon>Caryophyllales</taxon>
        <taxon>Chenopodiaceae</taxon>
        <taxon>Chenopodioideae</taxon>
        <taxon>Anserineae</taxon>
        <taxon>Spinacia</taxon>
    </lineage>
</organism>
<dbReference type="Pfam" id="PF25037">
    <property type="entry name" value="VPS13_C"/>
    <property type="match status" value="1"/>
</dbReference>
<keyword evidence="2" id="KW-0813">Transport</keyword>
<feature type="domain" description="Vacuolar protein sorting-associated protein 13 VPS13 adaptor binding" evidence="6">
    <location>
        <begin position="2447"/>
        <end position="2707"/>
    </location>
</feature>
<feature type="region of interest" description="Disordered" evidence="4">
    <location>
        <begin position="408"/>
        <end position="432"/>
    </location>
</feature>
<protein>
    <submittedName>
        <fullName evidence="9 10">Uncharacterized protein isoform X1</fullName>
    </submittedName>
</protein>
<dbReference type="InterPro" id="IPR009543">
    <property type="entry name" value="VPS13_VAB"/>
</dbReference>
<sequence>MFEGPVRQLLLGYLGKYIKDFHQKQLKITLDEIVLKDVELILEAFDYLQLPVDLKRCHVGRLRIGMSWKKLSWESWDPIVISLELEDVLFCAGPRDDHEWSIDAVERRELAAKKAKLAAAELEKLSRRVCDNQAGQSLISHVTGRILDSIQVSMRNVHVVYCDIQSQSMLFGLRFSSLEMKQAADGPLSSKARGGQVNKIIEIRGLGIHCSTLEGFLGSLGVNGVGETELWRRVVTDVDKYDYLLMPFDLSLQVTKSGKLEFNAPQYSVVSELTKLVMTINPAQLQHILMFSDYICTCRLREKYGRYRPWDFPLSKKLKGWQKSWWHYAKESVLYDVRKRRKETSWRHLGQKIVQLRKYVNLYKVKLDFLQREQLVDQDTLLKLEQMEKDSDIEDILRFRSYAERELEDSQRSVSSDAIEGSTPAENLPNDEVPTGGARGWLNWLSRGMLGAGGTDDSSQFSGVVSDEVLKDICKATKFQPMPSVTVAANGVKFLFAVKFHVSKMSILINSTKLDQEIAELSCFATQIEFNVWEESTKILAKVESAEVIDSSKQMAILQMQKVSTCQNVLESKKPFASTKVDISVKNQMEEFLFKVMIQPVEIYCDLKFLLRFVEFYSVMESHKSLQERVLLSLNGIEDANCRLQSKAEYILSGRQRIIWDVNFVDVSICLPWENVQSETRSMTMLTSGLRLSSDLNTCPATSNREDQCQTSLLKNRLSLEDGNKILNGLQHNDIYDHYELRIDDFQVTLNDPLLPQGLSVVEKFSASISLAHCLIPDEMMLKQLEAFFVVSSTSLHVHFSAVIHDAFLSLLEHLHLLSSKLVQELNSHLQSMTACYPTMPFCFSIAASLELFKLEIDLGDEQHNTAMLLSLQQVNLKFAHSDVQDCWVSMRAIKITSYRQTDECKIICSSSMPDEEDILLQQSVRSANGGNCEWNESLVGCFLLHYVVDRSGHLNHNNCSLFLRNIEFHCYPNIVQLLVGFYDKLMVYHGFGVVDNSFYQKLKPKNVPTFNFQRFGVSNFCENGFAEWSSIPLDQFPFVAIRNSGCLRNLDSTIIVPEWTNLKVREKDTGNLDSKKNLKTTLVKVPEPGYNCLNSSNFSMQLDIANVSIHFHDSSCVLASIALPVGKASVISNSDQFDVLSSVEGLTLFSEWWTCNFQEFLWGPSHPSRFPVLNVRIRRRSAHHTTSDLEISFGIQHVCCVIPPEYLAILIGYFSLPDWRPNDSEHQSTEKIEHVDSENNGSIVYKFEIIESNIISPVESNEKLYLKLDVQQLYCSFIDNDALEKASIAIFSEFSIQEEKLAYRAHSLNIFGRDLHLSLVTLKDFVSGVSISDKIPEHESCTLVQSFGIDFWLRLSENGSSGAASQSPIFILTKIAHCEIAAEDINFLCGFGALEEVIDQYSLVDKKSQYFKSDIPRFLELTRSLKDINNETPEDPGIAVTEIRCSVNSMAVNLISLKKYSNSRDVIGRVETSFILSASLKNDINLCLDIQFSTLLLAASHNSIYLAKCLTDRKCESDFKCVSVLDICLSANQQNEMELLIAVPSLEIWFHLSDWVMVIDQVNSCFLQYPQGSAMNTTRLGDLSVQTSLQSQNLLSPESNKLVNNAVVIIMKSKNINVSCHVPLWVSENATPLSEDVESHGLHTESHNAMGRGKDTKFLTVALQSRSFELHLRGPDLKLKANFEKTTGSVGICEGGSVQSWPFFQLLQLGTEIQICEYEEFPMMRVNVEINCEAFDVWLSQQVFYFWHGIKFRKAEGDHSEITFGSMDMKLQLKKASLLLTDGRLSGNGPLIEVLMRNLTVLVENTSKFSAEGDLLINYNNIDKVVWEPLLEPWSFQVKIIRNRDKSTPLDSGIITDILLKSTTQLNINITKSFCEVVLRAMEMIKESRGLVQIHEVSNNHRLNNLQCVENFCIRRYASYTIHNMTSLPLVFHIYQGLGNVEKVDVSTSADKNTVPPGASIPIYIDGTLEEQAFSYRPASSSEGLGKKLSGKAGHYFMTIKFEGTSEGSEPISMDLVGLTYFVINFSNDNKREDANVGLLVPVVFDVSLQRYSKLIRLYSTVIFKNSTSMPLELRFDIPFGMSSKIVDPINPGDEFPLPLHLAEAGHMMWRPLGNSYMWSDVNLSKILSTESRSGSLRYLACNPFHPSSYLFRCCLSVQDISLSLSGRMKRSPGLNGSLKQSVAAYDQLHQHKTPKTRFIRRVTLTTPLTVKNFLPHAISVTIEGGGATHTAVVREVDASFFHVDSSHDLGVTFNIDSFGPAAVKFPPAETFRATAKTSGTMLSLTETMTLTADLSDGSLYVVVEKMMDSLSGARELCISVPFLLYNCTGFALTISRSDNELKGNYQIVPTCYDSTEKGLFIDHKDGLHLLISEDRGLMGKSLSKNHIISSKEIVNPHSGLLTTQSSVSHGSMYRRLSVSKLDLAVQGDSLSYLSKPLETDSQSEFKFSNVSNNECLKASPVMYSPDPSAVASEVMVRLTRYQSEGPVENLPSSSWSSPFFLVAPSGSTAVLVPEPSKSFAAIISVTSHILDTPLMGRTRAITFQPRYVISNACSKPLSVRQKDSKKDIKLGVGQHSHLHWIDTTRELLLTACFNEPGWQWSGSFLPDHLGDTQLKMRNVSGASNIIRIEVQNADVIQNEKIIDNAIGKSGTIFILLSDDDTGFVPYRIDNFSNETLRIYQQKCETLETTVHPYTSCPYAWDEPFSPHRLIIEVPGKRTLGSYTLDDVKEYPPINLASSSVSSEQMHERTLLLSVRAEGAMKALSVIDSSCHVSEEVKCPSSISTGGEKESKEGVGMYLDYKEKVSVKLSFVGISLMDSSPQELLYASAKDIRIDFHQNVERQSFSFQISSLQIDNQLRGTPYPVVLSFDEDFKGSLVSQLINKDGGTKTKIESMMTYAVGISSEPKICVVVSKWRNKEMMLLSFEYISLRIGDLSLELDLELLLKLLEFIKAIPLLNSDISESVNNDVCKPGIVDKSFSFAPQNSEYLRDIGDHQFPKRLYTLSEYHTSTTSLPEVVPIGAPWQNIYLLAKRQDKIYVEAFSLAPVKMSLSFSSNPWMLKTAGLSSGESLIHRGIMALADVEGAQICLKELTITHHMASWGSIQEILLKHYTRQFLHEMYKVFGSAGVIGNPMGFARRVGLGVKDFISVPARGALQSPSGLISGMAQGTSSLLSNTLYAMSDTATQFSKAAHKGILAFTFDDHDVSKMEQQRVVTSSQSKGVIHEMFEGLTGLLQSPIKGAEKHGIPGVLSGLALGVTGLVAKPAASVLEATGRTAQSIRNRSRLYRPGTHHLRARLPRALSAERPLGRYSWDAAIGTAVLLEADGSKFRDEVLVMCKALQVAGEFVVLTEKLILIIRCSSLVDLGKPEFQGIVSEPEWILVAKIALESVIHHNVDGEVVHIVGSSSETLIGQSQHQQRRTGGRMKLWSKSVNPLPLFQTDLAFTSQEDANYFLKVLSSAIDKGRDQGWGKVYLLYQSNSRK</sequence>
<evidence type="ECO:0000313" key="8">
    <source>
        <dbReference type="Proteomes" id="UP000813463"/>
    </source>
</evidence>
<feature type="domain" description="Vacuolar protein sorting-associated protein 13 VPS13 adaptor binding" evidence="6">
    <location>
        <begin position="2041"/>
        <end position="2345"/>
    </location>
</feature>
<dbReference type="InterPro" id="IPR026854">
    <property type="entry name" value="VPS13_N"/>
</dbReference>
<evidence type="ECO:0000256" key="2">
    <source>
        <dbReference type="ARBA" id="ARBA00022448"/>
    </source>
</evidence>
<dbReference type="Proteomes" id="UP000813463">
    <property type="component" value="Chromosome 4"/>
</dbReference>
<dbReference type="GeneID" id="110805363"/>
<dbReference type="Pfam" id="PF25036">
    <property type="entry name" value="VPS13_VAB"/>
    <property type="match status" value="2"/>
</dbReference>
<feature type="domain" description="Intermembrane lipid transfer protein VPS13-like C-terminal" evidence="7">
    <location>
        <begin position="3298"/>
        <end position="3365"/>
    </location>
</feature>
<evidence type="ECO:0000313" key="10">
    <source>
        <dbReference type="RefSeq" id="XP_021866643.2"/>
    </source>
</evidence>